<comment type="caution">
    <text evidence="3">The sequence shown here is derived from an EMBL/GenBank/DDBJ whole genome shotgun (WGS) entry which is preliminary data.</text>
</comment>
<protein>
    <submittedName>
        <fullName evidence="3">Toxoplasma gondii family A protein</fullName>
    </submittedName>
</protein>
<dbReference type="Proteomes" id="UP000224006">
    <property type="component" value="Chromosome III"/>
</dbReference>
<sequence length="411" mass="42555">MAPHLLRALSSTLLVGAALHCAATDAGEPTVDPQNIFTIPEKGLEADEQKEVWLGPSKALRVVDNTRAAVLFPQQGDNPLPAPSPEQMSAVAYVFENGVCDFEKTVEYKKLFPGHEKPLWVRTAPAAAAGAEEASPAPAANYTFTNPSAEVLGGEGASFCVRFRVQRPLQPQPPTQAPGDTSLGGDNGKGGKDRSGPKDLVESSPQEQAPLPSQNGTPLPGAGAGISVGGAAPQGDQSIETGVPDAPLRLSGDLENGDEEDPVKSLLVKDPALENAHLGEYQPQPQPPPHPLAKGNNDHGEALGDGVSAAPDPSRVQQTDGNERVENADGPQADAQNRPASAEPDLQAGADQLNSGGTEEKQARLRILSAPTESQDKYLTIVVHSAARRAAGGSVAAAALLAAAACLLWMS</sequence>
<keyword evidence="2" id="KW-0732">Signal</keyword>
<feature type="chain" id="PRO_5013400988" evidence="2">
    <location>
        <begin position="27"/>
        <end position="411"/>
    </location>
</feature>
<organism evidence="3 4">
    <name type="scientific">Besnoitia besnoiti</name>
    <name type="common">Apicomplexan protozoan</name>
    <dbReference type="NCBI Taxonomy" id="94643"/>
    <lineage>
        <taxon>Eukaryota</taxon>
        <taxon>Sar</taxon>
        <taxon>Alveolata</taxon>
        <taxon>Apicomplexa</taxon>
        <taxon>Conoidasida</taxon>
        <taxon>Coccidia</taxon>
        <taxon>Eucoccidiorida</taxon>
        <taxon>Eimeriorina</taxon>
        <taxon>Sarcocystidae</taxon>
        <taxon>Besnoitia</taxon>
    </lineage>
</organism>
<dbReference type="AlphaFoldDB" id="A0A2A9MMH0"/>
<feature type="compositionally biased region" description="Basic and acidic residues" evidence="1">
    <location>
        <begin position="189"/>
        <end position="201"/>
    </location>
</feature>
<evidence type="ECO:0000256" key="1">
    <source>
        <dbReference type="SAM" id="MobiDB-lite"/>
    </source>
</evidence>
<dbReference type="VEuPathDB" id="ToxoDB:BESB_049240"/>
<evidence type="ECO:0000256" key="2">
    <source>
        <dbReference type="SAM" id="SignalP"/>
    </source>
</evidence>
<evidence type="ECO:0000313" key="4">
    <source>
        <dbReference type="Proteomes" id="UP000224006"/>
    </source>
</evidence>
<feature type="compositionally biased region" description="Polar residues" evidence="1">
    <location>
        <begin position="203"/>
        <end position="217"/>
    </location>
</feature>
<evidence type="ECO:0000313" key="3">
    <source>
        <dbReference type="EMBL" id="PFH36732.1"/>
    </source>
</evidence>
<feature type="region of interest" description="Disordered" evidence="1">
    <location>
        <begin position="278"/>
        <end position="362"/>
    </location>
</feature>
<reference evidence="3 4" key="1">
    <citation type="submission" date="2017-09" db="EMBL/GenBank/DDBJ databases">
        <title>Genome sequencing of Besnoitia besnoiti strain Bb-Ger1.</title>
        <authorList>
            <person name="Schares G."/>
            <person name="Venepally P."/>
            <person name="Lorenzi H.A."/>
        </authorList>
    </citation>
    <scope>NUCLEOTIDE SEQUENCE [LARGE SCALE GENOMIC DNA]</scope>
    <source>
        <strain evidence="3 4">Bb-Ger1</strain>
    </source>
</reference>
<dbReference type="GeneID" id="40309854"/>
<feature type="signal peptide" evidence="2">
    <location>
        <begin position="1"/>
        <end position="26"/>
    </location>
</feature>
<proteinExistence type="predicted"/>
<keyword evidence="4" id="KW-1185">Reference proteome</keyword>
<dbReference type="EMBL" id="NWUJ01000003">
    <property type="protein sequence ID" value="PFH36732.1"/>
    <property type="molecule type" value="Genomic_DNA"/>
</dbReference>
<gene>
    <name evidence="3" type="ORF">BESB_049240</name>
</gene>
<dbReference type="OrthoDB" id="10534076at2759"/>
<feature type="region of interest" description="Disordered" evidence="1">
    <location>
        <begin position="169"/>
        <end position="262"/>
    </location>
</feature>
<accession>A0A2A9MMH0</accession>
<dbReference type="RefSeq" id="XP_029220741.1">
    <property type="nucleotide sequence ID" value="XM_029363375.1"/>
</dbReference>
<name>A0A2A9MMH0_BESBE</name>
<dbReference type="KEGG" id="bbes:BESB_049240"/>